<comment type="caution">
    <text evidence="1">The sequence shown here is derived from an EMBL/GenBank/DDBJ whole genome shotgun (WGS) entry which is preliminary data.</text>
</comment>
<gene>
    <name evidence="1" type="ORF">SDC9_116160</name>
</gene>
<reference evidence="1" key="1">
    <citation type="submission" date="2019-08" db="EMBL/GenBank/DDBJ databases">
        <authorList>
            <person name="Kucharzyk K."/>
            <person name="Murdoch R.W."/>
            <person name="Higgins S."/>
            <person name="Loffler F."/>
        </authorList>
    </citation>
    <scope>NUCLEOTIDE SEQUENCE</scope>
</reference>
<proteinExistence type="predicted"/>
<organism evidence="1">
    <name type="scientific">bioreactor metagenome</name>
    <dbReference type="NCBI Taxonomy" id="1076179"/>
    <lineage>
        <taxon>unclassified sequences</taxon>
        <taxon>metagenomes</taxon>
        <taxon>ecological metagenomes</taxon>
    </lineage>
</organism>
<dbReference type="EMBL" id="VSSQ01022719">
    <property type="protein sequence ID" value="MPM69216.1"/>
    <property type="molecule type" value="Genomic_DNA"/>
</dbReference>
<name>A0A645BUU6_9ZZZZ</name>
<dbReference type="AlphaFoldDB" id="A0A645BUU6"/>
<accession>A0A645BUU6</accession>
<evidence type="ECO:0000313" key="1">
    <source>
        <dbReference type="EMBL" id="MPM69216.1"/>
    </source>
</evidence>
<sequence length="67" mass="7742">MNCHYVDNPAKELRDYSGWDVEERAVMEYKTVLINAQTGKVIDRNYNRTDAADYPGFITWEEAGGRP</sequence>
<protein>
    <submittedName>
        <fullName evidence="1">Uncharacterized protein</fullName>
    </submittedName>
</protein>